<gene>
    <name evidence="1" type="ORF">BOTCAL_0184g00090</name>
</gene>
<comment type="caution">
    <text evidence="1">The sequence shown here is derived from an EMBL/GenBank/DDBJ whole genome shotgun (WGS) entry which is preliminary data.</text>
</comment>
<evidence type="ECO:0000313" key="2">
    <source>
        <dbReference type="Proteomes" id="UP000297299"/>
    </source>
</evidence>
<proteinExistence type="predicted"/>
<name>A0A4Y8D2Y3_9HELO</name>
<reference evidence="1 2" key="1">
    <citation type="submission" date="2017-11" db="EMBL/GenBank/DDBJ databases">
        <title>Comparative genomics of Botrytis spp.</title>
        <authorList>
            <person name="Valero-Jimenez C.A."/>
            <person name="Tapia P."/>
            <person name="Veloso J."/>
            <person name="Silva-Moreno E."/>
            <person name="Staats M."/>
            <person name="Valdes J.H."/>
            <person name="Van Kan J.A.L."/>
        </authorList>
    </citation>
    <scope>NUCLEOTIDE SEQUENCE [LARGE SCALE GENOMIC DNA]</scope>
    <source>
        <strain evidence="1 2">MUCL2830</strain>
    </source>
</reference>
<accession>A0A4Y8D2Y3</accession>
<sequence>MALSTTTNMAFCKEITSATSLRAFPIEVRNMIYRLLLQDTWEEHDRRRAARKFLAALRADVGLYQEALPIFYKTNTFSLSYKNHWLNQYFVQNGGVRFMDTRVVSLESTFRRVHVEVPLSTSTSGPINGLPSTSPTFDRTARIIRMAQNLTYLHVEPTINSGCRTQWLALICDLIGPADSCPALLTLKFTWAVYTIEKYNHTVEWTIRQFDAVFGTPGYLESPSTGHKASWVWKHRGKDKGRVLKWGNHRKEPARIEVSLGEVAAMRQRDIISHDAGRIWQFRHGHSFMYGVRPKCCISLFALPLPGTGPNDLSQDVYQHSSGEIFRQGSGAELPILLDEKDFDENWGMWRPVSMNSLYSMKKRCEEELERGLPIYQEPKEENHLTKWLYDQGFECPIDTNANLKTILQWTQKQEMYGNPSQRGSEGDLQYISNPADVDIESSFQDANFADGLEFSCPEREETHPTAERLVPGVKYDRRCGNKYHSALPSDWDCADSDAEMERGEDVYLEESKGNDRLARDRVYAESGGSGETVLLEDLVFEPGKGRSEITR</sequence>
<keyword evidence="2" id="KW-1185">Reference proteome</keyword>
<dbReference type="OrthoDB" id="3502969at2759"/>
<dbReference type="EMBL" id="PHWZ01000184">
    <property type="protein sequence ID" value="TEY60188.1"/>
    <property type="molecule type" value="Genomic_DNA"/>
</dbReference>
<protein>
    <submittedName>
        <fullName evidence="1">Uncharacterized protein</fullName>
    </submittedName>
</protein>
<dbReference type="AlphaFoldDB" id="A0A4Y8D2Y3"/>
<evidence type="ECO:0000313" key="1">
    <source>
        <dbReference type="EMBL" id="TEY60188.1"/>
    </source>
</evidence>
<organism evidence="1 2">
    <name type="scientific">Botryotinia calthae</name>
    <dbReference type="NCBI Taxonomy" id="38488"/>
    <lineage>
        <taxon>Eukaryota</taxon>
        <taxon>Fungi</taxon>
        <taxon>Dikarya</taxon>
        <taxon>Ascomycota</taxon>
        <taxon>Pezizomycotina</taxon>
        <taxon>Leotiomycetes</taxon>
        <taxon>Helotiales</taxon>
        <taxon>Sclerotiniaceae</taxon>
        <taxon>Botryotinia</taxon>
    </lineage>
</organism>
<dbReference type="Proteomes" id="UP000297299">
    <property type="component" value="Unassembled WGS sequence"/>
</dbReference>